<evidence type="ECO:0000313" key="7">
    <source>
        <dbReference type="EMBL" id="GFS75888.1"/>
    </source>
</evidence>
<dbReference type="Pfam" id="PF08395">
    <property type="entry name" value="7tm_7"/>
    <property type="match status" value="1"/>
</dbReference>
<sequence length="139" mass="15713">MALANEFLPYPAFIIVLCDMSALFAFSYSVAFYPSNDIGTHFLLIYGIIQNVMTLLFLMIPGSGCNRALNQAQETINSLPGWLPQHRKVLKMYIRQRHSKTFPLTLWNIYVIDESLLISTFGTVLTYGFLVGNIKVAND</sequence>
<evidence type="ECO:0000256" key="6">
    <source>
        <dbReference type="SAM" id="Phobius"/>
    </source>
</evidence>
<name>A0A8X6MSS8_NEPPI</name>
<evidence type="ECO:0000313" key="8">
    <source>
        <dbReference type="Proteomes" id="UP000887013"/>
    </source>
</evidence>
<gene>
    <name evidence="7" type="primary">AVEN_13374_1</name>
    <name evidence="7" type="ORF">NPIL_172201</name>
</gene>
<evidence type="ECO:0000256" key="4">
    <source>
        <dbReference type="ARBA" id="ARBA00022989"/>
    </source>
</evidence>
<dbReference type="GO" id="GO:0050909">
    <property type="term" value="P:sensory perception of taste"/>
    <property type="evidence" value="ECO:0007669"/>
    <property type="project" value="InterPro"/>
</dbReference>
<comment type="subcellular location">
    <subcellularLocation>
        <location evidence="1">Cell membrane</location>
        <topology evidence="1">Multi-pass membrane protein</topology>
    </subcellularLocation>
</comment>
<evidence type="ECO:0000256" key="2">
    <source>
        <dbReference type="ARBA" id="ARBA00022475"/>
    </source>
</evidence>
<keyword evidence="4 6" id="KW-1133">Transmembrane helix</keyword>
<evidence type="ECO:0000256" key="5">
    <source>
        <dbReference type="ARBA" id="ARBA00023136"/>
    </source>
</evidence>
<protein>
    <recommendedName>
        <fullName evidence="9">Gustatory receptor</fullName>
    </recommendedName>
</protein>
<evidence type="ECO:0000256" key="3">
    <source>
        <dbReference type="ARBA" id="ARBA00022692"/>
    </source>
</evidence>
<organism evidence="7 8">
    <name type="scientific">Nephila pilipes</name>
    <name type="common">Giant wood spider</name>
    <name type="synonym">Nephila maculata</name>
    <dbReference type="NCBI Taxonomy" id="299642"/>
    <lineage>
        <taxon>Eukaryota</taxon>
        <taxon>Metazoa</taxon>
        <taxon>Ecdysozoa</taxon>
        <taxon>Arthropoda</taxon>
        <taxon>Chelicerata</taxon>
        <taxon>Arachnida</taxon>
        <taxon>Araneae</taxon>
        <taxon>Araneomorphae</taxon>
        <taxon>Entelegynae</taxon>
        <taxon>Araneoidea</taxon>
        <taxon>Nephilidae</taxon>
        <taxon>Nephila</taxon>
    </lineage>
</organism>
<feature type="transmembrane region" description="Helical" evidence="6">
    <location>
        <begin position="12"/>
        <end position="32"/>
    </location>
</feature>
<evidence type="ECO:0008006" key="9">
    <source>
        <dbReference type="Google" id="ProtNLM"/>
    </source>
</evidence>
<keyword evidence="3 6" id="KW-0812">Transmembrane</keyword>
<feature type="transmembrane region" description="Helical" evidence="6">
    <location>
        <begin position="38"/>
        <end position="60"/>
    </location>
</feature>
<keyword evidence="8" id="KW-1185">Reference proteome</keyword>
<reference evidence="7" key="1">
    <citation type="submission" date="2020-08" db="EMBL/GenBank/DDBJ databases">
        <title>Multicomponent nature underlies the extraordinary mechanical properties of spider dragline silk.</title>
        <authorList>
            <person name="Kono N."/>
            <person name="Nakamura H."/>
            <person name="Mori M."/>
            <person name="Yoshida Y."/>
            <person name="Ohtoshi R."/>
            <person name="Malay A.D."/>
            <person name="Moran D.A.P."/>
            <person name="Tomita M."/>
            <person name="Numata K."/>
            <person name="Arakawa K."/>
        </authorList>
    </citation>
    <scope>NUCLEOTIDE SEQUENCE</scope>
</reference>
<dbReference type="AlphaFoldDB" id="A0A8X6MSS8"/>
<dbReference type="Proteomes" id="UP000887013">
    <property type="component" value="Unassembled WGS sequence"/>
</dbReference>
<accession>A0A8X6MSS8</accession>
<comment type="caution">
    <text evidence="7">The sequence shown here is derived from an EMBL/GenBank/DDBJ whole genome shotgun (WGS) entry which is preliminary data.</text>
</comment>
<dbReference type="InterPro" id="IPR013604">
    <property type="entry name" value="7TM_chemorcpt"/>
</dbReference>
<dbReference type="GO" id="GO:0005886">
    <property type="term" value="C:plasma membrane"/>
    <property type="evidence" value="ECO:0007669"/>
    <property type="project" value="UniProtKB-SubCell"/>
</dbReference>
<keyword evidence="2" id="KW-1003">Cell membrane</keyword>
<dbReference type="OrthoDB" id="5800391at2759"/>
<keyword evidence="5 6" id="KW-0472">Membrane</keyword>
<evidence type="ECO:0000256" key="1">
    <source>
        <dbReference type="ARBA" id="ARBA00004651"/>
    </source>
</evidence>
<proteinExistence type="predicted"/>
<dbReference type="EMBL" id="BMAW01096673">
    <property type="protein sequence ID" value="GFS75888.1"/>
    <property type="molecule type" value="Genomic_DNA"/>
</dbReference>